<dbReference type="InterPro" id="IPR012245">
    <property type="entry name" value="MoaB"/>
</dbReference>
<name>A0ABZ3H574_GEOAI</name>
<comment type="similarity">
    <text evidence="1">Belongs to the MoaB/Mog family.</text>
</comment>
<feature type="domain" description="MoaB/Mog" evidence="3">
    <location>
        <begin position="13"/>
        <end position="161"/>
    </location>
</feature>
<dbReference type="CDD" id="cd00886">
    <property type="entry name" value="MogA_MoaB"/>
    <property type="match status" value="1"/>
</dbReference>
<dbReference type="Pfam" id="PF00994">
    <property type="entry name" value="MoCF_biosynth"/>
    <property type="match status" value="1"/>
</dbReference>
<evidence type="ECO:0000259" key="3">
    <source>
        <dbReference type="SMART" id="SM00852"/>
    </source>
</evidence>
<dbReference type="EMBL" id="CP087714">
    <property type="protein sequence ID" value="XAT64577.1"/>
    <property type="molecule type" value="Genomic_DNA"/>
</dbReference>
<organism evidence="4 5">
    <name type="scientific">Geoglobus acetivorans</name>
    <dbReference type="NCBI Taxonomy" id="565033"/>
    <lineage>
        <taxon>Archaea</taxon>
        <taxon>Methanobacteriati</taxon>
        <taxon>Methanobacteriota</taxon>
        <taxon>Archaeoglobi</taxon>
        <taxon>Archaeoglobales</taxon>
        <taxon>Archaeoglobaceae</taxon>
        <taxon>Geoglobus</taxon>
    </lineage>
</organism>
<dbReference type="PROSITE" id="PS01078">
    <property type="entry name" value="MOCF_BIOSYNTHESIS_1"/>
    <property type="match status" value="1"/>
</dbReference>
<keyword evidence="2" id="KW-0501">Molybdenum cofactor biosynthesis</keyword>
<evidence type="ECO:0000313" key="5">
    <source>
        <dbReference type="Proteomes" id="UP001492541"/>
    </source>
</evidence>
<accession>A0ABZ3H574</accession>
<dbReference type="PANTHER" id="PTHR43232:SF2">
    <property type="entry name" value="MOLYBDENUM COFACTOR BIOSYNTHESIS PROTEIN B"/>
    <property type="match status" value="1"/>
</dbReference>
<keyword evidence="5" id="KW-1185">Reference proteome</keyword>
<dbReference type="PIRSF" id="PIRSF006443">
    <property type="entry name" value="MoaB"/>
    <property type="match status" value="1"/>
</dbReference>
<evidence type="ECO:0000256" key="1">
    <source>
        <dbReference type="ARBA" id="ARBA00006112"/>
    </source>
</evidence>
<proteinExistence type="inferred from homology"/>
<dbReference type="SMART" id="SM00852">
    <property type="entry name" value="MoCF_biosynth"/>
    <property type="match status" value="1"/>
</dbReference>
<dbReference type="NCBIfam" id="TIGR00177">
    <property type="entry name" value="molyb_syn"/>
    <property type="match status" value="1"/>
</dbReference>
<gene>
    <name evidence="4" type="ORF">LPQ35_04220</name>
</gene>
<evidence type="ECO:0000256" key="2">
    <source>
        <dbReference type="ARBA" id="ARBA00023150"/>
    </source>
</evidence>
<dbReference type="GeneID" id="90448863"/>
<reference evidence="4 5" key="1">
    <citation type="submission" date="2021-11" db="EMBL/GenBank/DDBJ databases">
        <title>Whole genome of Geoglobus acetivorans.</title>
        <authorList>
            <person name="Liu D."/>
        </authorList>
    </citation>
    <scope>NUCLEOTIDE SEQUENCE [LARGE SCALE GENOMIC DNA]</scope>
    <source>
        <strain evidence="4 5">SBH6</strain>
    </source>
</reference>
<dbReference type="Gene3D" id="3.40.980.10">
    <property type="entry name" value="MoaB/Mog-like domain"/>
    <property type="match status" value="1"/>
</dbReference>
<sequence length="169" mass="18483">MHRHEAVESYTARIITVSTSRFEKYGRIEGIENIPEDDGSGRLIAEVLGDRARSYVLVPDDAAEIRKAVVESEEDLVIITGGTGLNPRDVTVEAIEPLFDKRLDGFGEIFRIESYKEIGYSAILSRTTAGIIGGKAVFCLPGSKNAVRLGMEIVVSIAKHVISHARGIR</sequence>
<dbReference type="InterPro" id="IPR008284">
    <property type="entry name" value="MoCF_biosynth_CS"/>
</dbReference>
<dbReference type="InterPro" id="IPR036425">
    <property type="entry name" value="MoaB/Mog-like_dom_sf"/>
</dbReference>
<dbReference type="RefSeq" id="WP_193808012.1">
    <property type="nucleotide sequence ID" value="NZ_CP087714.1"/>
</dbReference>
<protein>
    <submittedName>
        <fullName evidence="4">MogA/MoaB family molybdenum cofactor biosynthesis protein</fullName>
    </submittedName>
</protein>
<dbReference type="SUPFAM" id="SSF53218">
    <property type="entry name" value="Molybdenum cofactor biosynthesis proteins"/>
    <property type="match status" value="1"/>
</dbReference>
<evidence type="ECO:0000313" key="4">
    <source>
        <dbReference type="EMBL" id="XAT64577.1"/>
    </source>
</evidence>
<dbReference type="Proteomes" id="UP001492541">
    <property type="component" value="Chromosome"/>
</dbReference>
<dbReference type="PANTHER" id="PTHR43232">
    <property type="entry name" value="MOLYBDENUM COFACTOR BIOSYNTHESIS PROTEIN B"/>
    <property type="match status" value="1"/>
</dbReference>
<dbReference type="InterPro" id="IPR001453">
    <property type="entry name" value="MoaB/Mog_dom"/>
</dbReference>